<organism evidence="2 3">
    <name type="scientific">Exophiala mesophila</name>
    <name type="common">Black yeast-like fungus</name>
    <dbReference type="NCBI Taxonomy" id="212818"/>
    <lineage>
        <taxon>Eukaryota</taxon>
        <taxon>Fungi</taxon>
        <taxon>Dikarya</taxon>
        <taxon>Ascomycota</taxon>
        <taxon>Pezizomycotina</taxon>
        <taxon>Eurotiomycetes</taxon>
        <taxon>Chaetothyriomycetidae</taxon>
        <taxon>Chaetothyriales</taxon>
        <taxon>Herpotrichiellaceae</taxon>
        <taxon>Exophiala</taxon>
    </lineage>
</organism>
<dbReference type="AlphaFoldDB" id="A0A0D1Z7Q9"/>
<feature type="compositionally biased region" description="Low complexity" evidence="1">
    <location>
        <begin position="193"/>
        <end position="204"/>
    </location>
</feature>
<feature type="region of interest" description="Disordered" evidence="1">
    <location>
        <begin position="396"/>
        <end position="424"/>
    </location>
</feature>
<gene>
    <name evidence="2" type="ORF">PV10_05435</name>
</gene>
<dbReference type="GO" id="GO:0016538">
    <property type="term" value="F:cyclin-dependent protein serine/threonine kinase regulator activity"/>
    <property type="evidence" value="ECO:0007669"/>
    <property type="project" value="TreeGrafter"/>
</dbReference>
<dbReference type="HOGENOM" id="CLU_017197_0_0_1"/>
<dbReference type="Pfam" id="PF08613">
    <property type="entry name" value="Cyclin"/>
    <property type="match status" value="1"/>
</dbReference>
<dbReference type="GO" id="GO:0005634">
    <property type="term" value="C:nucleus"/>
    <property type="evidence" value="ECO:0007669"/>
    <property type="project" value="TreeGrafter"/>
</dbReference>
<sequence length="857" mass="93832">MGMSGGSNNDLSRNPYEASRSYGQDKIVDWLAFGSRLDQVNCQSLSAFNLEKTEGFPWPEAGFTKDARDGDLQSTISVDDTLSHSGSSHESLISDSSSQTSSSSATDPFDFLDDSDRDSHVSSKANCTEQDFFRQTSGFLGASTSSTRQDRSRTRQVRVDGLSTCAESSVEQSTSQISSVCQPNKHAPPTIIRNNNARRSSCSSKTKGPPCKLKRDTECTDQFVSLLIVFATRLITAIWPLSACPPMMTACFNGAGVLPLQVFIQETLKRSRTSYSTLQVALYYLVLLRARLPAKDFCHEQGTGSPDRKQCRAMQCGRRMFLSALMLASKYLQDRNYSARAWSKISGLRSTEINENEREYLSLIDYSLHVPKDVFDNWNKIVIALSKLSKEEPQCRMDLSDSGSPFDHSDDGAYNTPSEAGSHDTFSDDWWSDIISKLNVETIKDASITEAFLAAQVPLYRGSSSPSLTPGLGRCEPSSAGLDLLPAFMDINFSESLKSRHDQPRSSALQTPTQMSPVRAMTIPMQPRLRNLPTPQSTPKLADGHHDHVASNSRLLRCSASLDALRNMRRQCLVNANLDRCPPPRRPVCEPSTSSTLNLPAEIVSKSPDRAATPGISSPASATSDSTASFTSRSRSSSISSVSSCSSFASSFARPRFSDGCSSSSPLAARSCLPNRGTTSLSKVRLRLPDNSGIRFMDEGYGSGEDPPSKLFKQAVISSEEKAVEILMSLSVQSENQSQCVTPTPHNYDVKDEEAIISAQRGHKRSLSKVEPQVQSHVRAFGWDHAIRGDVLEDSSRASNATPKQWQCPSKAWAEPKRALPNSSDSKRVAYCALQQYASAPDLASQYLQDIRISATS</sequence>
<dbReference type="VEuPathDB" id="FungiDB:PV10_05435"/>
<evidence type="ECO:0008006" key="4">
    <source>
        <dbReference type="Google" id="ProtNLM"/>
    </source>
</evidence>
<dbReference type="OMA" id="WPLSACP"/>
<dbReference type="GO" id="GO:0019901">
    <property type="term" value="F:protein kinase binding"/>
    <property type="evidence" value="ECO:0007669"/>
    <property type="project" value="InterPro"/>
</dbReference>
<evidence type="ECO:0000256" key="1">
    <source>
        <dbReference type="SAM" id="MobiDB-lite"/>
    </source>
</evidence>
<dbReference type="InterPro" id="IPR013922">
    <property type="entry name" value="Cyclin_PHO80-like"/>
</dbReference>
<dbReference type="Gene3D" id="1.10.472.10">
    <property type="entry name" value="Cyclin-like"/>
    <property type="match status" value="1"/>
</dbReference>
<dbReference type="OrthoDB" id="286814at2759"/>
<accession>A0A0D1Z7Q9</accession>
<feature type="compositionally biased region" description="Low complexity" evidence="1">
    <location>
        <begin position="83"/>
        <end position="109"/>
    </location>
</feature>
<dbReference type="PANTHER" id="PTHR15615:SF36">
    <property type="entry name" value="PHO85 CYCLIN-5"/>
    <property type="match status" value="1"/>
</dbReference>
<feature type="region of interest" description="Disordered" evidence="1">
    <location>
        <begin position="78"/>
        <end position="114"/>
    </location>
</feature>
<dbReference type="GO" id="GO:0000307">
    <property type="term" value="C:cyclin-dependent protein kinase holoenzyme complex"/>
    <property type="evidence" value="ECO:0007669"/>
    <property type="project" value="TreeGrafter"/>
</dbReference>
<evidence type="ECO:0000313" key="2">
    <source>
        <dbReference type="EMBL" id="KIV90827.1"/>
    </source>
</evidence>
<dbReference type="CDD" id="cd20557">
    <property type="entry name" value="CYCLIN_ScPCL1-like"/>
    <property type="match status" value="1"/>
</dbReference>
<dbReference type="STRING" id="212818.A0A0D1Z7Q9"/>
<feature type="compositionally biased region" description="Low complexity" evidence="1">
    <location>
        <begin position="617"/>
        <end position="641"/>
    </location>
</feature>
<dbReference type="RefSeq" id="XP_016222401.1">
    <property type="nucleotide sequence ID" value="XM_016370108.1"/>
</dbReference>
<protein>
    <recommendedName>
        <fullName evidence="4">Cyclin N-terminal domain-containing protein</fullName>
    </recommendedName>
</protein>
<evidence type="ECO:0000313" key="3">
    <source>
        <dbReference type="Proteomes" id="UP000054302"/>
    </source>
</evidence>
<dbReference type="Proteomes" id="UP000054302">
    <property type="component" value="Unassembled WGS sequence"/>
</dbReference>
<feature type="region of interest" description="Disordered" evidence="1">
    <location>
        <begin position="583"/>
        <end position="641"/>
    </location>
</feature>
<reference evidence="2 3" key="1">
    <citation type="submission" date="2015-01" db="EMBL/GenBank/DDBJ databases">
        <title>The Genome Sequence of Exophiala mesophila CBS40295.</title>
        <authorList>
            <consortium name="The Broad Institute Genomics Platform"/>
            <person name="Cuomo C."/>
            <person name="de Hoog S."/>
            <person name="Gorbushina A."/>
            <person name="Stielow B."/>
            <person name="Teixiera M."/>
            <person name="Abouelleil A."/>
            <person name="Chapman S.B."/>
            <person name="Priest M."/>
            <person name="Young S.K."/>
            <person name="Wortman J."/>
            <person name="Nusbaum C."/>
            <person name="Birren B."/>
        </authorList>
    </citation>
    <scope>NUCLEOTIDE SEQUENCE [LARGE SCALE GENOMIC DNA]</scope>
    <source>
        <strain evidence="2 3">CBS 40295</strain>
    </source>
</reference>
<feature type="compositionally biased region" description="Polar residues" evidence="1">
    <location>
        <begin position="797"/>
        <end position="808"/>
    </location>
</feature>
<dbReference type="EMBL" id="KN847523">
    <property type="protein sequence ID" value="KIV90827.1"/>
    <property type="molecule type" value="Genomic_DNA"/>
</dbReference>
<feature type="region of interest" description="Disordered" evidence="1">
    <location>
        <begin position="794"/>
        <end position="824"/>
    </location>
</feature>
<name>A0A0D1Z7Q9_EXOME</name>
<dbReference type="PANTHER" id="PTHR15615">
    <property type="match status" value="1"/>
</dbReference>
<proteinExistence type="predicted"/>
<feature type="region of interest" description="Disordered" evidence="1">
    <location>
        <begin position="176"/>
        <end position="207"/>
    </location>
</feature>
<dbReference type="GeneID" id="27323280"/>
<keyword evidence="3" id="KW-1185">Reference proteome</keyword>